<dbReference type="SUPFAM" id="SSF48371">
    <property type="entry name" value="ARM repeat"/>
    <property type="match status" value="1"/>
</dbReference>
<dbReference type="InterPro" id="IPR050693">
    <property type="entry name" value="Hsp70_NEF-Inhibitors"/>
</dbReference>
<dbReference type="InterPro" id="IPR013918">
    <property type="entry name" value="Nucleotide_exch_fac_Fes1"/>
</dbReference>
<dbReference type="VEuPathDB" id="GiardiaDB:QR46_0056"/>
<dbReference type="PANTHER" id="PTHR19316">
    <property type="entry name" value="PROTEIN FOLDING REGULATOR"/>
    <property type="match status" value="1"/>
</dbReference>
<dbReference type="GO" id="GO:0000774">
    <property type="term" value="F:adenyl-nucleotide exchange factor activity"/>
    <property type="evidence" value="ECO:0007669"/>
    <property type="project" value="TreeGrafter"/>
</dbReference>
<comment type="caution">
    <text evidence="3">The sequence shown here is derived from an EMBL/GenBank/DDBJ whole genome shotgun (WGS) entry which is preliminary data.</text>
</comment>
<protein>
    <recommendedName>
        <fullName evidence="2">Nucleotide exchange factor Fes1 domain-containing protein</fullName>
    </recommendedName>
</protein>
<name>A0A132P0T7_GIAIN</name>
<dbReference type="AlphaFoldDB" id="A0A132P0T7"/>
<evidence type="ECO:0000259" key="2">
    <source>
        <dbReference type="Pfam" id="PF08609"/>
    </source>
</evidence>
<accession>A0A132P0T7</accession>
<dbReference type="InterPro" id="IPR011989">
    <property type="entry name" value="ARM-like"/>
</dbReference>
<dbReference type="Proteomes" id="UP000070089">
    <property type="component" value="Unassembled WGS sequence"/>
</dbReference>
<evidence type="ECO:0000313" key="3">
    <source>
        <dbReference type="EMBL" id="KWX15917.1"/>
    </source>
</evidence>
<sequence>MQKQEAMSAFLKAVFNWTMENTTDYGSDPPPIDQDKMQWLRTAWESFVVDGATLLRRALTMLEKGSEEDQVLVLNHLTELVEDIDNANVLKHLRGWAIIFNLAENSPSVDVRQAAIRSLTAVLHNNERGIRDGLDEGLIQVLERLLTNASTADTHKQLIGLLSTLTQSPLFVLEYVKLCSQNSSNLIAVCKQLDPSSPRLAHLLNTLKERMALEPPSEYKTLILEWLAEES</sequence>
<evidence type="ECO:0000256" key="1">
    <source>
        <dbReference type="ARBA" id="ARBA00022737"/>
    </source>
</evidence>
<dbReference type="Gene3D" id="1.25.10.10">
    <property type="entry name" value="Leucine-rich Repeat Variant"/>
    <property type="match status" value="1"/>
</dbReference>
<proteinExistence type="predicted"/>
<dbReference type="PANTHER" id="PTHR19316:SF18">
    <property type="entry name" value="HSP70-BINDING PROTEIN 1"/>
    <property type="match status" value="1"/>
</dbReference>
<dbReference type="EMBL" id="JXTI01000001">
    <property type="protein sequence ID" value="KWX15917.1"/>
    <property type="molecule type" value="Genomic_DNA"/>
</dbReference>
<reference evidence="3 4" key="1">
    <citation type="journal article" date="2015" name="Mol. Biochem. Parasitol.">
        <title>Identification of polymorphic genes for use in assemblage B genotyping assays through comparative genomics of multiple assemblage B Giardia duodenalis isolates.</title>
        <authorList>
            <person name="Wielinga C."/>
            <person name="Thompson R.C."/>
            <person name="Monis P."/>
            <person name="Ryan U."/>
        </authorList>
    </citation>
    <scope>NUCLEOTIDE SEQUENCE [LARGE SCALE GENOMIC DNA]</scope>
    <source>
        <strain evidence="3 4">BAH15c1</strain>
    </source>
</reference>
<dbReference type="OrthoDB" id="10250458at2759"/>
<dbReference type="GO" id="GO:0005783">
    <property type="term" value="C:endoplasmic reticulum"/>
    <property type="evidence" value="ECO:0007669"/>
    <property type="project" value="TreeGrafter"/>
</dbReference>
<organism evidence="3 4">
    <name type="scientific">Giardia duodenalis assemblage B</name>
    <dbReference type="NCBI Taxonomy" id="1394984"/>
    <lineage>
        <taxon>Eukaryota</taxon>
        <taxon>Metamonada</taxon>
        <taxon>Diplomonadida</taxon>
        <taxon>Hexamitidae</taxon>
        <taxon>Giardiinae</taxon>
        <taxon>Giardia</taxon>
    </lineage>
</organism>
<gene>
    <name evidence="3" type="ORF">QR46_0056</name>
</gene>
<dbReference type="Pfam" id="PF08609">
    <property type="entry name" value="Fes1"/>
    <property type="match status" value="1"/>
</dbReference>
<feature type="domain" description="Nucleotide exchange factor Fes1" evidence="2">
    <location>
        <begin position="11"/>
        <end position="89"/>
    </location>
</feature>
<evidence type="ECO:0000313" key="4">
    <source>
        <dbReference type="Proteomes" id="UP000070089"/>
    </source>
</evidence>
<dbReference type="InterPro" id="IPR016024">
    <property type="entry name" value="ARM-type_fold"/>
</dbReference>
<keyword evidence="1" id="KW-0677">Repeat</keyword>